<dbReference type="Gene3D" id="3.30.420.10">
    <property type="entry name" value="Ribonuclease H-like superfamily/Ribonuclease H"/>
    <property type="match status" value="1"/>
</dbReference>
<reference evidence="2" key="1">
    <citation type="submission" date="2017-05" db="UniProtKB">
        <authorList>
            <consortium name="EnsemblMetazoa"/>
        </authorList>
    </citation>
    <scope>IDENTIFICATION</scope>
</reference>
<evidence type="ECO:0000313" key="2">
    <source>
        <dbReference type="EnsemblMetazoa" id="Aqu2.1.15441_001"/>
    </source>
</evidence>
<organism evidence="2">
    <name type="scientific">Amphimedon queenslandica</name>
    <name type="common">Sponge</name>
    <dbReference type="NCBI Taxonomy" id="400682"/>
    <lineage>
        <taxon>Eukaryota</taxon>
        <taxon>Metazoa</taxon>
        <taxon>Porifera</taxon>
        <taxon>Demospongiae</taxon>
        <taxon>Heteroscleromorpha</taxon>
        <taxon>Haplosclerida</taxon>
        <taxon>Niphatidae</taxon>
        <taxon>Amphimedon</taxon>
    </lineage>
</organism>
<dbReference type="Pfam" id="PF18718">
    <property type="entry name" value="CxC5"/>
    <property type="match status" value="1"/>
</dbReference>
<dbReference type="OrthoDB" id="10011386at2759"/>
<evidence type="ECO:0000259" key="1">
    <source>
        <dbReference type="PROSITE" id="PS50994"/>
    </source>
</evidence>
<dbReference type="AlphaFoldDB" id="A0A1X7TKL0"/>
<dbReference type="EnsemblMetazoa" id="Aqu2.1.15441_001">
    <property type="protein sequence ID" value="Aqu2.1.15441_001"/>
    <property type="gene ID" value="Aqu2.1.15441"/>
</dbReference>
<dbReference type="PROSITE" id="PS50994">
    <property type="entry name" value="INTEGRASE"/>
    <property type="match status" value="1"/>
</dbReference>
<sequence length="781" mass="89049">MASKKRIGRKRKYEKLLDELQEKPSMPLEIPNKHNTATNTDILISNSQALEANVEFPTRKGQVDVSLITDVLLGQALNLVPPCFKDKRIQYLANIVSAGCSTINTLPCPVQELEVKVHQMEQLLGDSISLFGYPNMDLLWNVTFNTKIPHTLFLGPPVNTCLKCTKPLKSHNLPSQVICFGLNGPLPALKITLRCTSCCLNYRYDMYGSENDGFRYYDAQREYVKGSRSQFIHRSVYQLFTSSSHHAWCSFEGFSEVYNEMMREISDKLKNAMNTSKFVKDFSDFNKEDETAILTYELSRKIIAEAFWTAEVEAELRETKQIDHLFHSSLSREELMMKFDEERSSSCYKHLECSKACKSRGCGTLWSIDGLWKLVYPICMHTDPMEVAGFSGKLNYVESCPNQPVPKKALCKGHSDEALLKGIPTGIKEYLSYCSSTSEAIQEPTFTESDSEEDVEVPYDSTATVLDGQGISRFVKSNPTLTSSLDTGEEISATKCNKDTGAKKQLQKWTRGHLFIVRGGGHIDMWQPLYQWRMIIHGCIDGYSRRIIYLHCSDNNRAETVLTLFTEGVRRYGLPDRVRADRGGENVQVATFMLEHPMRGPNRGSFITGKSIHNQRIERLWRDVSSQCMVLFRQVFYHMEQAQLFLVDNDIHLFCLHYVYISRINMALTHFTNAWNNHPLSSEGNLTPDQLWISGLLRNQHVTFEEMTDEEVLAHGIDWDGPLPTEGDVEGVEVIQTPNPLNDDDFMQLKLTVDPNQISPNFGIDLYLATKIFTEQKVYFN</sequence>
<dbReference type="InterPro" id="IPR012337">
    <property type="entry name" value="RNaseH-like_sf"/>
</dbReference>
<accession>A0A1X7TKL0</accession>
<protein>
    <recommendedName>
        <fullName evidence="1">Integrase catalytic domain-containing protein</fullName>
    </recommendedName>
</protein>
<dbReference type="SUPFAM" id="SSF53098">
    <property type="entry name" value="Ribonuclease H-like"/>
    <property type="match status" value="1"/>
</dbReference>
<dbReference type="PANTHER" id="PTHR46791">
    <property type="entry name" value="EXPRESSED PROTEIN"/>
    <property type="match status" value="1"/>
</dbReference>
<dbReference type="InterPro" id="IPR058913">
    <property type="entry name" value="Integrase_dom_put"/>
</dbReference>
<feature type="domain" description="Integrase catalytic" evidence="1">
    <location>
        <begin position="500"/>
        <end position="696"/>
    </location>
</feature>
<dbReference type="InParanoid" id="A0A1X7TKL0"/>
<proteinExistence type="predicted"/>
<dbReference type="STRING" id="400682.A0A1X7TKL0"/>
<dbReference type="GO" id="GO:0015074">
    <property type="term" value="P:DNA integration"/>
    <property type="evidence" value="ECO:0007669"/>
    <property type="project" value="InterPro"/>
</dbReference>
<dbReference type="eggNOG" id="ENOG502QSMG">
    <property type="taxonomic scope" value="Eukaryota"/>
</dbReference>
<dbReference type="InterPro" id="IPR036397">
    <property type="entry name" value="RNaseH_sf"/>
</dbReference>
<dbReference type="InterPro" id="IPR041539">
    <property type="entry name" value="CxC5"/>
</dbReference>
<dbReference type="GO" id="GO:0003676">
    <property type="term" value="F:nucleic acid binding"/>
    <property type="evidence" value="ECO:0007669"/>
    <property type="project" value="InterPro"/>
</dbReference>
<dbReference type="InterPro" id="IPR001584">
    <property type="entry name" value="Integrase_cat-core"/>
</dbReference>
<name>A0A1X7TKL0_AMPQE</name>
<dbReference type="PANTHER" id="PTHR46791:SF5">
    <property type="entry name" value="CLR5 DOMAIN-CONTAINING PROTEIN-RELATED"/>
    <property type="match status" value="1"/>
</dbReference>
<dbReference type="Pfam" id="PF24764">
    <property type="entry name" value="rva_4"/>
    <property type="match status" value="1"/>
</dbReference>